<dbReference type="SMART" id="SM00398">
    <property type="entry name" value="HMG"/>
    <property type="match status" value="2"/>
</dbReference>
<feature type="region of interest" description="Disordered" evidence="3">
    <location>
        <begin position="353"/>
        <end position="382"/>
    </location>
</feature>
<feature type="domain" description="HMG box" evidence="5">
    <location>
        <begin position="1034"/>
        <end position="1102"/>
    </location>
</feature>
<feature type="compositionally biased region" description="Low complexity" evidence="3">
    <location>
        <begin position="573"/>
        <end position="592"/>
    </location>
</feature>
<dbReference type="PANTHER" id="PTHR48112:SF22">
    <property type="entry name" value="MITOCHONDRIAL TRANSCRIPTION FACTOR A, ISOFORM B"/>
    <property type="match status" value="1"/>
</dbReference>
<protein>
    <recommendedName>
        <fullName evidence="5">HMG box domain-containing protein</fullName>
    </recommendedName>
</protein>
<feature type="compositionally biased region" description="Polar residues" evidence="3">
    <location>
        <begin position="445"/>
        <end position="457"/>
    </location>
</feature>
<dbReference type="PROSITE" id="PS50118">
    <property type="entry name" value="HMG_BOX_2"/>
    <property type="match status" value="2"/>
</dbReference>
<reference evidence="6" key="1">
    <citation type="submission" date="2013-08" db="EMBL/GenBank/DDBJ databases">
        <title>Gene expansion shapes genome architecture in the human pathogen Lichtheimia corymbifera: an evolutionary genomics analysis in the ancient terrestrial Mucorales (Mucoromycotina).</title>
        <authorList>
            <person name="Schwartze V.U."/>
            <person name="Winter S."/>
            <person name="Shelest E."/>
            <person name="Marcet-Houben M."/>
            <person name="Horn F."/>
            <person name="Wehner S."/>
            <person name="Hoffmann K."/>
            <person name="Riege K."/>
            <person name="Sammeth M."/>
            <person name="Nowrousian M."/>
            <person name="Valiante V."/>
            <person name="Linde J."/>
            <person name="Jacobsen I.D."/>
            <person name="Marz M."/>
            <person name="Brakhage A.A."/>
            <person name="Gabaldon T."/>
            <person name="Bocker S."/>
            <person name="Voigt K."/>
        </authorList>
    </citation>
    <scope>NUCLEOTIDE SEQUENCE [LARGE SCALE GENOMIC DNA]</scope>
    <source>
        <strain evidence="6">FSU 9682</strain>
    </source>
</reference>
<dbReference type="SUPFAM" id="SSF47095">
    <property type="entry name" value="HMG-box"/>
    <property type="match status" value="2"/>
</dbReference>
<feature type="transmembrane region" description="Helical" evidence="4">
    <location>
        <begin position="102"/>
        <end position="123"/>
    </location>
</feature>
<evidence type="ECO:0000256" key="3">
    <source>
        <dbReference type="SAM" id="MobiDB-lite"/>
    </source>
</evidence>
<evidence type="ECO:0000256" key="4">
    <source>
        <dbReference type="SAM" id="Phobius"/>
    </source>
</evidence>
<keyword evidence="4" id="KW-0812">Transmembrane</keyword>
<feature type="compositionally biased region" description="Basic and acidic residues" evidence="3">
    <location>
        <begin position="701"/>
        <end position="710"/>
    </location>
</feature>
<keyword evidence="4" id="KW-1133">Transmembrane helix</keyword>
<dbReference type="InterPro" id="IPR036910">
    <property type="entry name" value="HMG_box_dom_sf"/>
</dbReference>
<feature type="transmembrane region" description="Helical" evidence="4">
    <location>
        <begin position="217"/>
        <end position="239"/>
    </location>
</feature>
<feature type="region of interest" description="Disordered" evidence="3">
    <location>
        <begin position="996"/>
        <end position="1038"/>
    </location>
</feature>
<feature type="compositionally biased region" description="Polar residues" evidence="3">
    <location>
        <begin position="496"/>
        <end position="511"/>
    </location>
</feature>
<comment type="caution">
    <text evidence="6">The sequence shown here is derived from an EMBL/GenBank/DDBJ whole genome shotgun (WGS) entry which is preliminary data.</text>
</comment>
<feature type="region of interest" description="Disordered" evidence="3">
    <location>
        <begin position="949"/>
        <end position="976"/>
    </location>
</feature>
<dbReference type="VEuPathDB" id="FungiDB:LCOR_03323.1"/>
<feature type="compositionally biased region" description="Basic and acidic residues" evidence="3">
    <location>
        <begin position="727"/>
        <end position="745"/>
    </location>
</feature>
<dbReference type="GO" id="GO:0003677">
    <property type="term" value="F:DNA binding"/>
    <property type="evidence" value="ECO:0007669"/>
    <property type="project" value="UniProtKB-UniRule"/>
</dbReference>
<feature type="DNA-binding region" description="HMG box" evidence="2">
    <location>
        <begin position="864"/>
        <end position="932"/>
    </location>
</feature>
<dbReference type="Gene3D" id="1.10.30.10">
    <property type="entry name" value="High mobility group box domain"/>
    <property type="match status" value="2"/>
</dbReference>
<accession>A0A068RNJ1</accession>
<evidence type="ECO:0000313" key="6">
    <source>
        <dbReference type="EMBL" id="CDH51763.1"/>
    </source>
</evidence>
<dbReference type="OrthoDB" id="1919336at2759"/>
<feature type="compositionally biased region" description="Polar residues" evidence="3">
    <location>
        <begin position="635"/>
        <end position="650"/>
    </location>
</feature>
<evidence type="ECO:0000313" key="7">
    <source>
        <dbReference type="Proteomes" id="UP000027586"/>
    </source>
</evidence>
<feature type="compositionally biased region" description="Low complexity" evidence="3">
    <location>
        <begin position="480"/>
        <end position="490"/>
    </location>
</feature>
<feature type="compositionally biased region" description="Low complexity" evidence="3">
    <location>
        <begin position="953"/>
        <end position="968"/>
    </location>
</feature>
<sequence>MTNIRIATTNHYQSLSSSTTLPVPTTYHTSFPASPDSLQRLGSGDDLDIFGIAVYRSSIPKQMRFIRKVYLITTLQLVGMAGLATILVRVDPVFQWLQHSKYAWWVPLIPTFCIATLIAWHLWMRYFQLALAPRVTLLTCFSILMAMIVSDIVSKLCYIDGVVVLFMSIFGLAGILLFTLQTQVTFSGTKPVLVSAVSICMSSPWLRRAYDMDPVTILWPMLLALIICGYTILEMYFIMGNVTVDDFMLANVCFYIDALYPMRCLHNICELTDNVGVFPDILLLAIRLSCFYGPHFSTLANSLPRQCARYDSLFKKKEVMQHQEYYGPSRQVVNSKEENTGYSNGLSFPISASIDDGAQHQPEEGHDSLPTDAQTHGPPGIAQHMTQESRMMNHHPSYQSSMIMDSANHDINITTTDLFDSKPPFTATTPVTTNISSDPVLAFPSASSHSQPMSTSYYHRRQPPHHTNYPASRDPFFSPTTTTMHNNNNNGHIDTMQEQNNNHSELSSTSRVFPYQLPPIMLSSTDTGNSQQQASSSSPNSSILQISNAAPTPLHTSGAFSTTCSPADWSAAYATTPSSSSSSTTAHHTFSSNFPPELNMIPVTTKSPHDLHATITNRNIPSSTTKPYLNEAETKTSSLATHEWNSNSGMIQEPRRNSSRAIIIDARSGEDSSSEDEGSFSTRRRHSATATIMSSTNGDAASRDFGKEDNNASSRDSGLEHLVSPRAIREAEREEREVAIRGTRHEHPFSAFPSFMSMKHLQEDEIKAYYHRIEKENDHHHPPSLPLPHRQASLSPSYTEESSSCSSPTSNSPLLSSPTPITDHHHHQRTISTSMDSLNDIMEPQQQADTEKKRPSRTLKKERLKRPPNGYLLFNRDMRRKLLEKSPKMTVAEISKEIGDMWKRLPEIQRDWYMQQAALIKQDHLKNHPGFIYHRRSKAEIAQARRLAKQRRTSAAAVTTTTTTTTTHPTHEEPSVTISKGNWVVSTTAMTSIIDTSEQHQQQEQQQHSRKKSTTTTRDPRGRKKKRHRHPEAPKHPMSGFLFFLSAMRPHVARQYPGYPVGPISQIIAKQWRAMTDEERLPWLQKAEEDKARYAREMQVYMANLERGSVAQQAPVETNDQSNTTSTTTTTTTGQQQQQQQVLPAPSSSIPSSSSPSSSSFQSSFFAPGLMASTHHVDGASSASKYTSQHELAW</sequence>
<dbReference type="Proteomes" id="UP000027586">
    <property type="component" value="Unassembled WGS sequence"/>
</dbReference>
<gene>
    <name evidence="6" type="ORF">LCOR_03323.1</name>
</gene>
<feature type="compositionally biased region" description="Polar residues" evidence="3">
    <location>
        <begin position="688"/>
        <end position="699"/>
    </location>
</feature>
<feature type="compositionally biased region" description="Basic residues" evidence="3">
    <location>
        <begin position="1021"/>
        <end position="1030"/>
    </location>
</feature>
<feature type="region of interest" description="Disordered" evidence="3">
    <location>
        <begin position="844"/>
        <end position="863"/>
    </location>
</feature>
<dbReference type="InterPro" id="IPR050342">
    <property type="entry name" value="HMGB"/>
</dbReference>
<feature type="compositionally biased region" description="Low complexity" evidence="3">
    <location>
        <begin position="1118"/>
        <end position="1163"/>
    </location>
</feature>
<evidence type="ECO:0000256" key="1">
    <source>
        <dbReference type="ARBA" id="ARBA00023125"/>
    </source>
</evidence>
<dbReference type="PANTHER" id="PTHR48112">
    <property type="entry name" value="HIGH MOBILITY GROUP PROTEIN DSP1"/>
    <property type="match status" value="1"/>
</dbReference>
<feature type="compositionally biased region" description="Polar residues" evidence="3">
    <location>
        <begin position="614"/>
        <end position="627"/>
    </location>
</feature>
<feature type="transmembrane region" description="Helical" evidence="4">
    <location>
        <begin position="159"/>
        <end position="180"/>
    </location>
</feature>
<feature type="compositionally biased region" description="Low complexity" evidence="3">
    <location>
        <begin position="529"/>
        <end position="545"/>
    </location>
</feature>
<dbReference type="EMBL" id="CBTN010000011">
    <property type="protein sequence ID" value="CDH51763.1"/>
    <property type="molecule type" value="Genomic_DNA"/>
</dbReference>
<organism evidence="6 7">
    <name type="scientific">Lichtheimia corymbifera JMRC:FSU:9682</name>
    <dbReference type="NCBI Taxonomy" id="1263082"/>
    <lineage>
        <taxon>Eukaryota</taxon>
        <taxon>Fungi</taxon>
        <taxon>Fungi incertae sedis</taxon>
        <taxon>Mucoromycota</taxon>
        <taxon>Mucoromycotina</taxon>
        <taxon>Mucoromycetes</taxon>
        <taxon>Mucorales</taxon>
        <taxon>Lichtheimiaceae</taxon>
        <taxon>Lichtheimia</taxon>
    </lineage>
</organism>
<evidence type="ECO:0000259" key="5">
    <source>
        <dbReference type="PROSITE" id="PS50118"/>
    </source>
</evidence>
<keyword evidence="4" id="KW-0472">Membrane</keyword>
<feature type="compositionally biased region" description="Basic residues" evidence="3">
    <location>
        <begin position="854"/>
        <end position="863"/>
    </location>
</feature>
<dbReference type="GO" id="GO:0005634">
    <property type="term" value="C:nucleus"/>
    <property type="evidence" value="ECO:0007669"/>
    <property type="project" value="UniProtKB-UniRule"/>
</dbReference>
<dbReference type="AlphaFoldDB" id="A0A068RNJ1"/>
<keyword evidence="1 2" id="KW-0238">DNA-binding</keyword>
<feature type="compositionally biased region" description="Basic and acidic residues" evidence="3">
    <location>
        <begin position="357"/>
        <end position="369"/>
    </location>
</feature>
<keyword evidence="2" id="KW-0539">Nucleus</keyword>
<dbReference type="Pfam" id="PF00505">
    <property type="entry name" value="HMG_box"/>
    <property type="match status" value="2"/>
</dbReference>
<feature type="transmembrane region" description="Helical" evidence="4">
    <location>
        <begin position="69"/>
        <end position="90"/>
    </location>
</feature>
<feature type="domain" description="HMG box" evidence="5">
    <location>
        <begin position="864"/>
        <end position="932"/>
    </location>
</feature>
<feature type="DNA-binding region" description="HMG box" evidence="2">
    <location>
        <begin position="1034"/>
        <end position="1102"/>
    </location>
</feature>
<dbReference type="STRING" id="1263082.A0A068RNJ1"/>
<name>A0A068RNJ1_9FUNG</name>
<feature type="compositionally biased region" description="Low complexity" evidence="3">
    <location>
        <begin position="787"/>
        <end position="820"/>
    </location>
</feature>
<feature type="region of interest" description="Disordered" evidence="3">
    <location>
        <begin position="1110"/>
        <end position="1163"/>
    </location>
</feature>
<feature type="transmembrane region" description="Helical" evidence="4">
    <location>
        <begin position="135"/>
        <end position="153"/>
    </location>
</feature>
<proteinExistence type="predicted"/>
<keyword evidence="7" id="KW-1185">Reference proteome</keyword>
<feature type="region of interest" description="Disordered" evidence="3">
    <location>
        <begin position="444"/>
        <end position="545"/>
    </location>
</feature>
<feature type="region of interest" description="Disordered" evidence="3">
    <location>
        <begin position="573"/>
        <end position="745"/>
    </location>
</feature>
<dbReference type="InterPro" id="IPR009071">
    <property type="entry name" value="HMG_box_dom"/>
</dbReference>
<feature type="region of interest" description="Disordered" evidence="3">
    <location>
        <begin position="777"/>
        <end position="837"/>
    </location>
</feature>
<evidence type="ECO:0000256" key="2">
    <source>
        <dbReference type="PROSITE-ProRule" id="PRU00267"/>
    </source>
</evidence>